<dbReference type="InterPro" id="IPR050194">
    <property type="entry name" value="Glycosyltransferase_grp1"/>
</dbReference>
<accession>A0A3E0WJ12</accession>
<feature type="domain" description="Glycosyl transferase family 1" evidence="2">
    <location>
        <begin position="217"/>
        <end position="375"/>
    </location>
</feature>
<feature type="domain" description="Glycosyltransferase subfamily 4-like N-terminal" evidence="3">
    <location>
        <begin position="20"/>
        <end position="206"/>
    </location>
</feature>
<dbReference type="Proteomes" id="UP000256488">
    <property type="component" value="Unassembled WGS sequence"/>
</dbReference>
<feature type="transmembrane region" description="Helical" evidence="1">
    <location>
        <begin position="112"/>
        <end position="133"/>
    </location>
</feature>
<name>A0A3E0WJ12_9BACI</name>
<dbReference type="RefSeq" id="WP_116279656.1">
    <property type="nucleotide sequence ID" value="NZ_NFZX01000079.1"/>
</dbReference>
<dbReference type="PANTHER" id="PTHR45947">
    <property type="entry name" value="SULFOQUINOVOSYL TRANSFERASE SQD2"/>
    <property type="match status" value="1"/>
</dbReference>
<keyword evidence="1" id="KW-1133">Transmembrane helix</keyword>
<dbReference type="SUPFAM" id="SSF53756">
    <property type="entry name" value="UDP-Glycosyltransferase/glycogen phosphorylase"/>
    <property type="match status" value="1"/>
</dbReference>
<dbReference type="AlphaFoldDB" id="A0A3E0WJ12"/>
<proteinExistence type="predicted"/>
<keyword evidence="1" id="KW-0472">Membrane</keyword>
<dbReference type="PANTHER" id="PTHR45947:SF3">
    <property type="entry name" value="SULFOQUINOVOSYL TRANSFERASE SQD2"/>
    <property type="match status" value="1"/>
</dbReference>
<evidence type="ECO:0000259" key="2">
    <source>
        <dbReference type="Pfam" id="PF00534"/>
    </source>
</evidence>
<comment type="caution">
    <text evidence="4">The sequence shown here is derived from an EMBL/GenBank/DDBJ whole genome shotgun (WGS) entry which is preliminary data.</text>
</comment>
<dbReference type="GO" id="GO:0016758">
    <property type="term" value="F:hexosyltransferase activity"/>
    <property type="evidence" value="ECO:0007669"/>
    <property type="project" value="TreeGrafter"/>
</dbReference>
<evidence type="ECO:0008006" key="6">
    <source>
        <dbReference type="Google" id="ProtNLM"/>
    </source>
</evidence>
<dbReference type="Pfam" id="PF00534">
    <property type="entry name" value="Glycos_transf_1"/>
    <property type="match status" value="1"/>
</dbReference>
<evidence type="ECO:0000313" key="4">
    <source>
        <dbReference type="EMBL" id="RFA32097.1"/>
    </source>
</evidence>
<evidence type="ECO:0000259" key="3">
    <source>
        <dbReference type="Pfam" id="PF13579"/>
    </source>
</evidence>
<keyword evidence="1" id="KW-0812">Transmembrane</keyword>
<dbReference type="EMBL" id="NFZX01000079">
    <property type="protein sequence ID" value="RFA32097.1"/>
    <property type="molecule type" value="Genomic_DNA"/>
</dbReference>
<dbReference type="Gene3D" id="3.40.50.2000">
    <property type="entry name" value="Glycogen Phosphorylase B"/>
    <property type="match status" value="2"/>
</dbReference>
<reference evidence="4 5" key="1">
    <citation type="submission" date="2017-05" db="EMBL/GenBank/DDBJ databases">
        <title>Virgibacillus sp. AK90 isolated from a saltern of Kakinada, India.</title>
        <authorList>
            <person name="Gupta V."/>
            <person name="Sidhu C."/>
            <person name="Korpole S."/>
            <person name="Pinnaka A.K."/>
        </authorList>
    </citation>
    <scope>NUCLEOTIDE SEQUENCE [LARGE SCALE GENOMIC DNA]</scope>
    <source>
        <strain evidence="4 5">AK90</strain>
    </source>
</reference>
<evidence type="ECO:0000256" key="1">
    <source>
        <dbReference type="SAM" id="Phobius"/>
    </source>
</evidence>
<protein>
    <recommendedName>
        <fullName evidence="6">Glycosyltransferase WbuB</fullName>
    </recommendedName>
</protein>
<dbReference type="Pfam" id="PF13579">
    <property type="entry name" value="Glyco_trans_4_4"/>
    <property type="match status" value="1"/>
</dbReference>
<organism evidence="4 5">
    <name type="scientific">Virgibacillus dokdonensis</name>
    <dbReference type="NCBI Taxonomy" id="302167"/>
    <lineage>
        <taxon>Bacteria</taxon>
        <taxon>Bacillati</taxon>
        <taxon>Bacillota</taxon>
        <taxon>Bacilli</taxon>
        <taxon>Bacillales</taxon>
        <taxon>Bacillaceae</taxon>
        <taxon>Virgibacillus</taxon>
    </lineage>
</organism>
<gene>
    <name evidence="4" type="ORF">CAI16_19040</name>
</gene>
<dbReference type="CDD" id="cd03794">
    <property type="entry name" value="GT4_WbuB-like"/>
    <property type="match status" value="1"/>
</dbReference>
<dbReference type="InterPro" id="IPR028098">
    <property type="entry name" value="Glyco_trans_4-like_N"/>
</dbReference>
<evidence type="ECO:0000313" key="5">
    <source>
        <dbReference type="Proteomes" id="UP000256488"/>
    </source>
</evidence>
<sequence>MTRKVLIMTQNFYPVIGSAGNRMKNIFQLLNDKNIETHVLTTEPAYPNKNLYKDDQFWDDDNIAKDEKKIVRVPIKNNHFSNHILSRLFFYVEIMWRFLLKLWKLRKEKYDYIYVSTPPIFIVFAAFVGAFFMKAKVVLEVRDLWPDSLIGVKTFDYPIIIKCFRVLEKRMYNKSDYIVINSLGFEEHILSKLKNKAKKIIYLPNGPRKQEIVCEKERQSQFRVVYTGNLGLAQDVDHLKKMASLFHIHDIRFDVLGYGMKTKEFKEHVENNDLSNVYMHNPTTRKKSLQLIKQSNLSIAFLNDNQVFETVLPGKVIDYMTCQTPIIAGIKGTAAKIIETNKAGFVFDQDNISGMIKKVLELRENPNQLQHLAENCTRTIRENFLWEENIEKLTEIIDR</sequence>
<dbReference type="InterPro" id="IPR001296">
    <property type="entry name" value="Glyco_trans_1"/>
</dbReference>